<keyword evidence="1" id="KW-1133">Transmembrane helix</keyword>
<gene>
    <name evidence="2" type="ORF">SAMN05443668_11580</name>
</gene>
<feature type="transmembrane region" description="Helical" evidence="1">
    <location>
        <begin position="58"/>
        <end position="78"/>
    </location>
</feature>
<feature type="transmembrane region" description="Helical" evidence="1">
    <location>
        <begin position="6"/>
        <end position="22"/>
    </location>
</feature>
<evidence type="ECO:0000313" key="3">
    <source>
        <dbReference type="Proteomes" id="UP000184440"/>
    </source>
</evidence>
<feature type="transmembrane region" description="Helical" evidence="1">
    <location>
        <begin position="90"/>
        <end position="108"/>
    </location>
</feature>
<dbReference type="AlphaFoldDB" id="A0A1M7RJB1"/>
<dbReference type="Proteomes" id="UP000184440">
    <property type="component" value="Unassembled WGS sequence"/>
</dbReference>
<reference evidence="2 3" key="1">
    <citation type="submission" date="2016-11" db="EMBL/GenBank/DDBJ databases">
        <authorList>
            <person name="Jaros S."/>
            <person name="Januszkiewicz K."/>
            <person name="Wedrychowicz H."/>
        </authorList>
    </citation>
    <scope>NUCLEOTIDE SEQUENCE [LARGE SCALE GENOMIC DNA]</scope>
    <source>
        <strain evidence="2 3">DSM 46144</strain>
    </source>
</reference>
<organism evidence="2 3">
    <name type="scientific">Cryptosporangium aurantiacum</name>
    <dbReference type="NCBI Taxonomy" id="134849"/>
    <lineage>
        <taxon>Bacteria</taxon>
        <taxon>Bacillati</taxon>
        <taxon>Actinomycetota</taxon>
        <taxon>Actinomycetes</taxon>
        <taxon>Cryptosporangiales</taxon>
        <taxon>Cryptosporangiaceae</taxon>
        <taxon>Cryptosporangium</taxon>
    </lineage>
</organism>
<dbReference type="STRING" id="134849.SAMN05443668_11580"/>
<feature type="transmembrane region" description="Helical" evidence="1">
    <location>
        <begin position="165"/>
        <end position="186"/>
    </location>
</feature>
<dbReference type="OrthoDB" id="2242787at2"/>
<feature type="transmembrane region" description="Helical" evidence="1">
    <location>
        <begin position="114"/>
        <end position="130"/>
    </location>
</feature>
<dbReference type="RefSeq" id="WP_073263340.1">
    <property type="nucleotide sequence ID" value="NZ_FRCS01000015.1"/>
</dbReference>
<feature type="transmembrane region" description="Helical" evidence="1">
    <location>
        <begin position="34"/>
        <end position="52"/>
    </location>
</feature>
<accession>A0A1M7RJB1</accession>
<keyword evidence="1" id="KW-0812">Transmembrane</keyword>
<evidence type="ECO:0000256" key="1">
    <source>
        <dbReference type="SAM" id="Phobius"/>
    </source>
</evidence>
<sequence length="218" mass="23918">MIDPYFVFVALLFNILGTSVYVRKALQGRVKPHLVTWTLWAIVPYIAFVAQLSEGVHLPAFITLVAGVNPTLTLLVSMRSRSAHWRTSRSDFVCGVFAALGVVCWGVFADARYAIVFAILADALAAIPTFEKSFTNPESESWIQYACLAISSLIVLASLDTWSFAGYGWAAYLALLGAGLAATILVRGRRLRAEGPVVVRRATRRVNDDNSVPAQPWR</sequence>
<proteinExistence type="predicted"/>
<keyword evidence="3" id="KW-1185">Reference proteome</keyword>
<protein>
    <recommendedName>
        <fullName evidence="4">PQ loop repeat-containing protein</fullName>
    </recommendedName>
</protein>
<evidence type="ECO:0000313" key="2">
    <source>
        <dbReference type="EMBL" id="SHN46393.1"/>
    </source>
</evidence>
<keyword evidence="1" id="KW-0472">Membrane</keyword>
<name>A0A1M7RJB1_9ACTN</name>
<dbReference type="EMBL" id="FRCS01000015">
    <property type="protein sequence ID" value="SHN46393.1"/>
    <property type="molecule type" value="Genomic_DNA"/>
</dbReference>
<feature type="transmembrane region" description="Helical" evidence="1">
    <location>
        <begin position="142"/>
        <end position="159"/>
    </location>
</feature>
<evidence type="ECO:0008006" key="4">
    <source>
        <dbReference type="Google" id="ProtNLM"/>
    </source>
</evidence>